<gene>
    <name evidence="1" type="ordered locus">azo1869</name>
</gene>
<dbReference type="RefSeq" id="WP_011765602.1">
    <property type="nucleotide sequence ID" value="NC_008702.1"/>
</dbReference>
<dbReference type="eggNOG" id="ENOG502ZNBV">
    <property type="taxonomic scope" value="Bacteria"/>
</dbReference>
<evidence type="ECO:0000313" key="2">
    <source>
        <dbReference type="Proteomes" id="UP000002588"/>
    </source>
</evidence>
<dbReference type="KEGG" id="azo:azo1869"/>
<reference evidence="1 2" key="1">
    <citation type="journal article" date="2006" name="Nat. Biotechnol.">
        <title>Complete genome of the mutualistic, N2-fixing grass endophyte Azoarcus sp. strain BH72.</title>
        <authorList>
            <person name="Krause A."/>
            <person name="Ramakumar A."/>
            <person name="Bartels D."/>
            <person name="Battistoni F."/>
            <person name="Bekel T."/>
            <person name="Boch J."/>
            <person name="Boehm M."/>
            <person name="Friedrich F."/>
            <person name="Hurek T."/>
            <person name="Krause L."/>
            <person name="Linke B."/>
            <person name="McHardy A.C."/>
            <person name="Sarkar A."/>
            <person name="Schneiker S."/>
            <person name="Syed A.A."/>
            <person name="Thauer R."/>
            <person name="Vorhoelter F.-J."/>
            <person name="Weidner S."/>
            <person name="Puehler A."/>
            <person name="Reinhold-Hurek B."/>
            <person name="Kaiser O."/>
            <person name="Goesmann A."/>
        </authorList>
    </citation>
    <scope>NUCLEOTIDE SEQUENCE [LARGE SCALE GENOMIC DNA]</scope>
    <source>
        <strain evidence="1 2">BH72</strain>
    </source>
</reference>
<dbReference type="Proteomes" id="UP000002588">
    <property type="component" value="Chromosome"/>
</dbReference>
<organism evidence="1 2">
    <name type="scientific">Azoarcus sp. (strain BH72)</name>
    <dbReference type="NCBI Taxonomy" id="418699"/>
    <lineage>
        <taxon>Bacteria</taxon>
        <taxon>Pseudomonadati</taxon>
        <taxon>Pseudomonadota</taxon>
        <taxon>Betaproteobacteria</taxon>
        <taxon>Rhodocyclales</taxon>
        <taxon>Zoogloeaceae</taxon>
        <taxon>Azoarcus</taxon>
    </lineage>
</organism>
<proteinExistence type="predicted"/>
<protein>
    <submittedName>
        <fullName evidence="1">Uncharacterized protein</fullName>
    </submittedName>
</protein>
<sequence>MDGVECIALLLGYCETGAPMPIEARRFMANAIRRTVDTGDAIDVSLGLSARGQRSLQTMVAMQRRNEWLVRAVEAVAAEGVDEWERCKRLAPLLAAFADGHEWRQTRYQIRPPPDWPLWKQHCWWAMATDTQMPTSPAQLRDIVRRNTPYSSHGRQVKMLASRLQMPACEPPKSLAKSPM</sequence>
<dbReference type="AlphaFoldDB" id="A1K6N1"/>
<dbReference type="HOGENOM" id="CLU_1493300_0_0_4"/>
<dbReference type="EMBL" id="AM406670">
    <property type="protein sequence ID" value="CAL94486.1"/>
    <property type="molecule type" value="Genomic_DNA"/>
</dbReference>
<name>A1K6N1_AZOSB</name>
<keyword evidence="2" id="KW-1185">Reference proteome</keyword>
<dbReference type="STRING" id="62928.azo1869"/>
<evidence type="ECO:0000313" key="1">
    <source>
        <dbReference type="EMBL" id="CAL94486.1"/>
    </source>
</evidence>
<accession>A1K6N1</accession>